<keyword evidence="11 13" id="KW-0456">Lyase</keyword>
<protein>
    <recommendedName>
        <fullName evidence="4">chorismate synthase</fullName>
        <ecNumber evidence="4">4.2.3.5</ecNumber>
    </recommendedName>
</protein>
<evidence type="ECO:0000256" key="10">
    <source>
        <dbReference type="ARBA" id="ARBA00023141"/>
    </source>
</evidence>
<evidence type="ECO:0000313" key="13">
    <source>
        <dbReference type="EMBL" id="WBL36322.1"/>
    </source>
</evidence>
<evidence type="ECO:0000313" key="14">
    <source>
        <dbReference type="Proteomes" id="UP001212803"/>
    </source>
</evidence>
<name>A0ABY7M714_9CHLR</name>
<dbReference type="EC" id="4.2.3.5" evidence="4"/>
<dbReference type="Proteomes" id="UP001212803">
    <property type="component" value="Chromosome"/>
</dbReference>
<keyword evidence="9" id="KW-0521">NADP</keyword>
<feature type="compositionally biased region" description="Low complexity" evidence="12">
    <location>
        <begin position="40"/>
        <end position="51"/>
    </location>
</feature>
<feature type="compositionally biased region" description="Pro residues" evidence="12">
    <location>
        <begin position="28"/>
        <end position="39"/>
    </location>
</feature>
<sequence length="51" mass="4985">MGHFRFLTAGESHGKGLTMVIEGLPAGLPSPKPTSPPTSPAGRAATAAAAA</sequence>
<proteinExistence type="inferred from homology"/>
<evidence type="ECO:0000256" key="8">
    <source>
        <dbReference type="ARBA" id="ARBA00022827"/>
    </source>
</evidence>
<accession>A0ABY7M714</accession>
<feature type="region of interest" description="Disordered" evidence="12">
    <location>
        <begin position="24"/>
        <end position="51"/>
    </location>
</feature>
<evidence type="ECO:0000256" key="6">
    <source>
        <dbReference type="ARBA" id="ARBA00022630"/>
    </source>
</evidence>
<gene>
    <name evidence="13" type="ORF">O0235_01710</name>
</gene>
<evidence type="ECO:0000256" key="3">
    <source>
        <dbReference type="ARBA" id="ARBA00008014"/>
    </source>
</evidence>
<keyword evidence="7" id="KW-0288">FMN</keyword>
<dbReference type="InterPro" id="IPR020541">
    <property type="entry name" value="Chorismate_synthase_CS"/>
</dbReference>
<dbReference type="Pfam" id="PF01264">
    <property type="entry name" value="Chorismate_synt"/>
    <property type="match status" value="1"/>
</dbReference>
<comment type="similarity">
    <text evidence="3">Belongs to the chorismate synthase family.</text>
</comment>
<organism evidence="13 14">
    <name type="scientific">Tepidiforma flava</name>
    <dbReference type="NCBI Taxonomy" id="3004094"/>
    <lineage>
        <taxon>Bacteria</taxon>
        <taxon>Bacillati</taxon>
        <taxon>Chloroflexota</taxon>
        <taxon>Tepidiformia</taxon>
        <taxon>Tepidiformales</taxon>
        <taxon>Tepidiformaceae</taxon>
        <taxon>Tepidiforma</taxon>
    </lineage>
</organism>
<dbReference type="EMBL" id="CP115149">
    <property type="protein sequence ID" value="WBL36322.1"/>
    <property type="molecule type" value="Genomic_DNA"/>
</dbReference>
<keyword evidence="10" id="KW-0057">Aromatic amino acid biosynthesis</keyword>
<keyword evidence="14" id="KW-1185">Reference proteome</keyword>
<dbReference type="SUPFAM" id="SSF103263">
    <property type="entry name" value="Chorismate synthase, AroC"/>
    <property type="match status" value="1"/>
</dbReference>
<keyword evidence="5" id="KW-0028">Amino-acid biosynthesis</keyword>
<evidence type="ECO:0000256" key="1">
    <source>
        <dbReference type="ARBA" id="ARBA00001914"/>
    </source>
</evidence>
<dbReference type="GO" id="GO:0004107">
    <property type="term" value="F:chorismate synthase activity"/>
    <property type="evidence" value="ECO:0007669"/>
    <property type="project" value="UniProtKB-EC"/>
</dbReference>
<evidence type="ECO:0000256" key="2">
    <source>
        <dbReference type="ARBA" id="ARBA00005044"/>
    </source>
</evidence>
<evidence type="ECO:0000256" key="5">
    <source>
        <dbReference type="ARBA" id="ARBA00022605"/>
    </source>
</evidence>
<dbReference type="InterPro" id="IPR035904">
    <property type="entry name" value="Chorismate_synth_AroC_sf"/>
</dbReference>
<evidence type="ECO:0000256" key="9">
    <source>
        <dbReference type="ARBA" id="ARBA00022857"/>
    </source>
</evidence>
<evidence type="ECO:0000256" key="4">
    <source>
        <dbReference type="ARBA" id="ARBA00013036"/>
    </source>
</evidence>
<comment type="cofactor">
    <cofactor evidence="1">
        <name>FMNH2</name>
        <dbReference type="ChEBI" id="CHEBI:57618"/>
    </cofactor>
</comment>
<comment type="pathway">
    <text evidence="2">Metabolic intermediate biosynthesis; chorismate biosynthesis; chorismate from D-erythrose 4-phosphate and phosphoenolpyruvate: step 7/7.</text>
</comment>
<evidence type="ECO:0000256" key="7">
    <source>
        <dbReference type="ARBA" id="ARBA00022643"/>
    </source>
</evidence>
<dbReference type="PROSITE" id="PS00787">
    <property type="entry name" value="CHORISMATE_SYNTHASE_1"/>
    <property type="match status" value="1"/>
</dbReference>
<keyword evidence="6" id="KW-0285">Flavoprotein</keyword>
<dbReference type="InterPro" id="IPR000453">
    <property type="entry name" value="Chorismate_synth"/>
</dbReference>
<keyword evidence="8" id="KW-0274">FAD</keyword>
<evidence type="ECO:0000256" key="11">
    <source>
        <dbReference type="ARBA" id="ARBA00023239"/>
    </source>
</evidence>
<reference evidence="13 14" key="1">
    <citation type="journal article" date="2023" name="ISME J.">
        <title>Thermophilic Dehalococcoidia with unusual traits shed light on an unexpected past.</title>
        <authorList>
            <person name="Palmer M."/>
            <person name="Covington J.K."/>
            <person name="Zhou E.M."/>
            <person name="Thomas S.C."/>
            <person name="Habib N."/>
            <person name="Seymour C.O."/>
            <person name="Lai D."/>
            <person name="Johnston J."/>
            <person name="Hashimi A."/>
            <person name="Jiao J.Y."/>
            <person name="Muok A.R."/>
            <person name="Liu L."/>
            <person name="Xian W.D."/>
            <person name="Zhi X.Y."/>
            <person name="Li M.M."/>
            <person name="Silva L.P."/>
            <person name="Bowen B.P."/>
            <person name="Louie K."/>
            <person name="Briegel A."/>
            <person name="Pett-Ridge J."/>
            <person name="Weber P.K."/>
            <person name="Tocheva E.I."/>
            <person name="Woyke T."/>
            <person name="Northen T.R."/>
            <person name="Mayali X."/>
            <person name="Li W.J."/>
            <person name="Hedlund B.P."/>
        </authorList>
    </citation>
    <scope>NUCLEOTIDE SEQUENCE [LARGE SCALE GENOMIC DNA]</scope>
    <source>
        <strain evidence="13 14">YIM 72310</strain>
    </source>
</reference>
<evidence type="ECO:0000256" key="12">
    <source>
        <dbReference type="SAM" id="MobiDB-lite"/>
    </source>
</evidence>
<dbReference type="Gene3D" id="3.60.150.10">
    <property type="entry name" value="Chorismate synthase AroC"/>
    <property type="match status" value="1"/>
</dbReference>